<dbReference type="SFLD" id="SFLDS00005">
    <property type="entry name" value="Isoprenoid_Synthase_Type_I"/>
    <property type="match status" value="2"/>
</dbReference>
<feature type="domain" description="Terpene synthase N-terminal" evidence="4">
    <location>
        <begin position="623"/>
        <end position="787"/>
    </location>
</feature>
<accession>A0AAN8YUV9</accession>
<dbReference type="InterPro" id="IPR001906">
    <property type="entry name" value="Terpene_synth_N"/>
</dbReference>
<dbReference type="FunFam" id="1.50.10.130:FF:000001">
    <property type="entry name" value="Isoprene synthase, chloroplastic"/>
    <property type="match status" value="1"/>
</dbReference>
<dbReference type="GO" id="GO:0010333">
    <property type="term" value="F:terpene synthase activity"/>
    <property type="evidence" value="ECO:0007669"/>
    <property type="project" value="InterPro"/>
</dbReference>
<gene>
    <name evidence="6" type="ORF">RDI58_003287</name>
</gene>
<dbReference type="InterPro" id="IPR036965">
    <property type="entry name" value="Terpene_synth_N_sf"/>
</dbReference>
<protein>
    <submittedName>
        <fullName evidence="6">Uncharacterized protein</fullName>
    </submittedName>
</protein>
<dbReference type="InterPro" id="IPR005630">
    <property type="entry name" value="Terpene_synthase_metal-bd"/>
</dbReference>
<dbReference type="Gene3D" id="1.10.600.10">
    <property type="entry name" value="Farnesyl Diphosphate Synthase"/>
    <property type="match status" value="2"/>
</dbReference>
<dbReference type="GO" id="GO:0016102">
    <property type="term" value="P:diterpenoid biosynthetic process"/>
    <property type="evidence" value="ECO:0007669"/>
    <property type="project" value="InterPro"/>
</dbReference>
<dbReference type="InterPro" id="IPR008949">
    <property type="entry name" value="Isoprenoid_synthase_dom_sf"/>
</dbReference>
<dbReference type="FunFam" id="1.10.600.10:FF:000007">
    <property type="entry name" value="Isoprene synthase, chloroplastic"/>
    <property type="match status" value="2"/>
</dbReference>
<proteinExistence type="predicted"/>
<dbReference type="AlphaFoldDB" id="A0AAN8YUV9"/>
<dbReference type="InterPro" id="IPR044814">
    <property type="entry name" value="Terpene_cyclase_plant_C1"/>
</dbReference>
<dbReference type="PANTHER" id="PTHR31225:SF247">
    <property type="entry name" value="(-)-CAMPHENE_TRICYCLENE SYNTHASE, CHLOROPLASTIC-LIKE ISOFORM X1"/>
    <property type="match status" value="1"/>
</dbReference>
<comment type="cofactor">
    <cofactor evidence="1">
        <name>Mg(2+)</name>
        <dbReference type="ChEBI" id="CHEBI:18420"/>
    </cofactor>
</comment>
<evidence type="ECO:0000256" key="1">
    <source>
        <dbReference type="ARBA" id="ARBA00001946"/>
    </source>
</evidence>
<dbReference type="EMBL" id="JBANQN010000001">
    <property type="protein sequence ID" value="KAK6805502.1"/>
    <property type="molecule type" value="Genomic_DNA"/>
</dbReference>
<organism evidence="6 7">
    <name type="scientific">Solanum bulbocastanum</name>
    <name type="common">Wild potato</name>
    <dbReference type="NCBI Taxonomy" id="147425"/>
    <lineage>
        <taxon>Eukaryota</taxon>
        <taxon>Viridiplantae</taxon>
        <taxon>Streptophyta</taxon>
        <taxon>Embryophyta</taxon>
        <taxon>Tracheophyta</taxon>
        <taxon>Spermatophyta</taxon>
        <taxon>Magnoliopsida</taxon>
        <taxon>eudicotyledons</taxon>
        <taxon>Gunneridae</taxon>
        <taxon>Pentapetalae</taxon>
        <taxon>asterids</taxon>
        <taxon>lamiids</taxon>
        <taxon>Solanales</taxon>
        <taxon>Solanaceae</taxon>
        <taxon>Solanoideae</taxon>
        <taxon>Solaneae</taxon>
        <taxon>Solanum</taxon>
    </lineage>
</organism>
<evidence type="ECO:0000259" key="5">
    <source>
        <dbReference type="Pfam" id="PF03936"/>
    </source>
</evidence>
<dbReference type="InterPro" id="IPR034741">
    <property type="entry name" value="Terpene_cyclase-like_1_C"/>
</dbReference>
<dbReference type="SFLD" id="SFLDG01019">
    <property type="entry name" value="Terpene_Cyclase_Like_1_C_Termi"/>
    <property type="match status" value="2"/>
</dbReference>
<dbReference type="SFLD" id="SFLDG01014">
    <property type="entry name" value="Terpene_Cyclase_Like_1_N-term"/>
    <property type="match status" value="2"/>
</dbReference>
<comment type="caution">
    <text evidence="6">The sequence shown here is derived from an EMBL/GenBank/DDBJ whole genome shotgun (WGS) entry which is preliminary data.</text>
</comment>
<dbReference type="InterPro" id="IPR050148">
    <property type="entry name" value="Terpene_synthase-like"/>
</dbReference>
<reference evidence="6 7" key="1">
    <citation type="submission" date="2024-02" db="EMBL/GenBank/DDBJ databases">
        <title>de novo genome assembly of Solanum bulbocastanum strain 11H21.</title>
        <authorList>
            <person name="Hosaka A.J."/>
        </authorList>
    </citation>
    <scope>NUCLEOTIDE SEQUENCE [LARGE SCALE GENOMIC DNA]</scope>
    <source>
        <tissue evidence="6">Young leaves</tissue>
    </source>
</reference>
<dbReference type="InterPro" id="IPR008930">
    <property type="entry name" value="Terpenoid_cyclase/PrenylTrfase"/>
</dbReference>
<dbReference type="Gene3D" id="1.50.10.130">
    <property type="entry name" value="Terpene synthase, N-terminal domain"/>
    <property type="match status" value="2"/>
</dbReference>
<dbReference type="SFLD" id="SFLDG01604">
    <property type="entry name" value="Terpene_Cyclase_Like_1_C_Termi"/>
    <property type="match status" value="1"/>
</dbReference>
<sequence>MDAILFNNTGIMTSRRASPITLMSRGQPSLVLSKGCLSTAGKIKLADPNPNTLRRSGNYKPTTWDFQYIQSIDNNYVGDMYMERLDKVKKEMKKNLMMVDGSIEELDVKLELIDNLERLGVSYHFKDEIMQILKSIHDQNVSTGHSLCSTAMKFRLLRQYGFHISQDILNDFKDKNGNLKQSICKDTKGLLELYEASFLSTKTEITLKNATRFTVAHLKNYVDNHSCGNQDDNIIVELVVHALELPRHWMMPRLETEWYIKIYGRIPNANPLLLELAKLDFNIVQAAHQQDLKILSRWWKSTSLAEKLPFSRDRLVEDFFWSVGLVFEPQHSFCRRMVAQNVAFIVIIDDIYDVYGTLDELEIFTHAVQRWDVKAMEQLPDYMKICYLSLFNTTNEMAYHILKQQGINVLPYLTKQWADLCKAYLQEARWYHNGYKPRLEEYMNNAWISIATPLVLLHVFIFLINPITKEALESLDKYPDIIRRCAIINRFVDDLATSSDELKRGDVPKSIQCCMNDKGISEEEARKHINLLIKEMWEMMNKDQISKEMLFSEEFIRVVLNFSRTSHCMYQHGDGHGIQNSHIKNYISKLLFEPLIIRDYNGGISGPCLGTSKTLDDAKIRDRVDEKFMRRRDELKMEVKIMLSDRNMKRLEQLEIIDDLQRLGLSHHFEDEIYSILNNLSDKNSKRDHLYAKALEFRLLRQHGFNIISQEIFDGFYDNTTGFGEIHHNEDTKGMLYLYEASFLAIEGEKELELARNLTEKHLSEYLADKNKNDMDQNLVELVHHALELPLHWRMLRLETKWFINYYKKRQDMMIPFMLELATLDFNIVQETHIKDLKYVARWWKKTCLAENLPFARDRLVENFFWTIGVNFLPQYGYFRRIATKVNALITTIDDVYDVFGTLDELQIFTHAIQRWNIKELDKLPDNMKMCYYALDNFINQVAADAFEEQDIFILPYLRNAWRDLCKSYLREAKWYHSQYIPSMEEYMDNAWISISAPVILVHAYFLVANPVNKEALHYLENNYHEIIRCSALILRLANDLGTSSDELKRGDVPKSIQCYMNETQVSEEEARQYIRVLISQTWKKLNEAHELTAHPFPKIFVTCAMNLARMAQCMYQHGDGHGGNNSTTKNHIMALLFESAPLGYKHSSAEKEDDSGQL</sequence>
<dbReference type="GO" id="GO:0000287">
    <property type="term" value="F:magnesium ion binding"/>
    <property type="evidence" value="ECO:0007669"/>
    <property type="project" value="InterPro"/>
</dbReference>
<comment type="pathway">
    <text evidence="2">Secondary metabolite biosynthesis; terpenoid biosynthesis.</text>
</comment>
<evidence type="ECO:0000313" key="7">
    <source>
        <dbReference type="Proteomes" id="UP001371456"/>
    </source>
</evidence>
<dbReference type="SUPFAM" id="SSF48576">
    <property type="entry name" value="Terpenoid synthases"/>
    <property type="match status" value="2"/>
</dbReference>
<evidence type="ECO:0000256" key="3">
    <source>
        <dbReference type="ARBA" id="ARBA00022723"/>
    </source>
</evidence>
<dbReference type="SUPFAM" id="SSF48239">
    <property type="entry name" value="Terpenoid cyclases/Protein prenyltransferases"/>
    <property type="match status" value="2"/>
</dbReference>
<feature type="domain" description="Terpene synthase metal-binding" evidence="5">
    <location>
        <begin position="300"/>
        <end position="538"/>
    </location>
</feature>
<dbReference type="Pfam" id="PF01397">
    <property type="entry name" value="Terpene_synth"/>
    <property type="match status" value="2"/>
</dbReference>
<dbReference type="Pfam" id="PF03936">
    <property type="entry name" value="Terpene_synth_C"/>
    <property type="match status" value="2"/>
</dbReference>
<name>A0AAN8YUV9_SOLBU</name>
<evidence type="ECO:0000313" key="6">
    <source>
        <dbReference type="EMBL" id="KAK6805502.1"/>
    </source>
</evidence>
<evidence type="ECO:0000259" key="4">
    <source>
        <dbReference type="Pfam" id="PF01397"/>
    </source>
</evidence>
<dbReference type="PANTHER" id="PTHR31225">
    <property type="entry name" value="OS04G0344100 PROTEIN-RELATED"/>
    <property type="match status" value="1"/>
</dbReference>
<keyword evidence="3" id="KW-0479">Metal-binding</keyword>
<keyword evidence="7" id="KW-1185">Reference proteome</keyword>
<evidence type="ECO:0000256" key="2">
    <source>
        <dbReference type="ARBA" id="ARBA00004721"/>
    </source>
</evidence>
<feature type="domain" description="Terpene synthase metal-binding" evidence="5">
    <location>
        <begin position="845"/>
        <end position="1085"/>
    </location>
</feature>
<feature type="domain" description="Terpene synthase N-terminal" evidence="4">
    <location>
        <begin position="64"/>
        <end position="243"/>
    </location>
</feature>
<dbReference type="Proteomes" id="UP001371456">
    <property type="component" value="Unassembled WGS sequence"/>
</dbReference>
<dbReference type="CDD" id="cd00684">
    <property type="entry name" value="Terpene_cyclase_plant_C1"/>
    <property type="match status" value="2"/>
</dbReference>